<dbReference type="AlphaFoldDB" id="A0ABC8TDQ4"/>
<protein>
    <submittedName>
        <fullName evidence="2">Uncharacterized protein</fullName>
    </submittedName>
</protein>
<accession>A0ABC8TDQ4</accession>
<evidence type="ECO:0000313" key="3">
    <source>
        <dbReference type="Proteomes" id="UP001642360"/>
    </source>
</evidence>
<feature type="compositionally biased region" description="Basic and acidic residues" evidence="1">
    <location>
        <begin position="37"/>
        <end position="51"/>
    </location>
</feature>
<dbReference type="Proteomes" id="UP001642360">
    <property type="component" value="Unassembled WGS sequence"/>
</dbReference>
<organism evidence="2 3">
    <name type="scientific">Ilex paraguariensis</name>
    <name type="common">yerba mate</name>
    <dbReference type="NCBI Taxonomy" id="185542"/>
    <lineage>
        <taxon>Eukaryota</taxon>
        <taxon>Viridiplantae</taxon>
        <taxon>Streptophyta</taxon>
        <taxon>Embryophyta</taxon>
        <taxon>Tracheophyta</taxon>
        <taxon>Spermatophyta</taxon>
        <taxon>Magnoliopsida</taxon>
        <taxon>eudicotyledons</taxon>
        <taxon>Gunneridae</taxon>
        <taxon>Pentapetalae</taxon>
        <taxon>asterids</taxon>
        <taxon>campanulids</taxon>
        <taxon>Aquifoliales</taxon>
        <taxon>Aquifoliaceae</taxon>
        <taxon>Ilex</taxon>
    </lineage>
</organism>
<proteinExistence type="predicted"/>
<evidence type="ECO:0000313" key="2">
    <source>
        <dbReference type="EMBL" id="CAK9167555.1"/>
    </source>
</evidence>
<gene>
    <name evidence="2" type="ORF">ILEXP_LOCUS36831</name>
</gene>
<evidence type="ECO:0000256" key="1">
    <source>
        <dbReference type="SAM" id="MobiDB-lite"/>
    </source>
</evidence>
<sequence>GVDVDMASRGAEAPTIGGAHMTDNRSPCWGVEEENTEVPREKGAKAEAPRE</sequence>
<keyword evidence="3" id="KW-1185">Reference proteome</keyword>
<dbReference type="EMBL" id="CAUOFW020004861">
    <property type="protein sequence ID" value="CAK9167555.1"/>
    <property type="molecule type" value="Genomic_DNA"/>
</dbReference>
<feature type="region of interest" description="Disordered" evidence="1">
    <location>
        <begin position="1"/>
        <end position="51"/>
    </location>
</feature>
<comment type="caution">
    <text evidence="2">The sequence shown here is derived from an EMBL/GenBank/DDBJ whole genome shotgun (WGS) entry which is preliminary data.</text>
</comment>
<name>A0ABC8TDQ4_9AQUA</name>
<reference evidence="2 3" key="1">
    <citation type="submission" date="2024-02" db="EMBL/GenBank/DDBJ databases">
        <authorList>
            <person name="Vignale AGUSTIN F."/>
            <person name="Sosa J E."/>
            <person name="Modenutti C."/>
        </authorList>
    </citation>
    <scope>NUCLEOTIDE SEQUENCE [LARGE SCALE GENOMIC DNA]</scope>
</reference>
<feature type="non-terminal residue" evidence="2">
    <location>
        <position position="1"/>
    </location>
</feature>